<dbReference type="OrthoDB" id="102473at2"/>
<protein>
    <submittedName>
        <fullName evidence="2">N-methylhydantoinase B</fullName>
    </submittedName>
</protein>
<evidence type="ECO:0000259" key="1">
    <source>
        <dbReference type="Pfam" id="PF02538"/>
    </source>
</evidence>
<dbReference type="PANTHER" id="PTHR11365">
    <property type="entry name" value="5-OXOPROLINASE RELATED"/>
    <property type="match status" value="1"/>
</dbReference>
<dbReference type="AlphaFoldDB" id="A0A1G7XCN2"/>
<gene>
    <name evidence="2" type="ORF">SAMN04489810_1381</name>
</gene>
<dbReference type="Proteomes" id="UP000199009">
    <property type="component" value="Chromosome I"/>
</dbReference>
<dbReference type="RefSeq" id="WP_091488025.1">
    <property type="nucleotide sequence ID" value="NZ_LT629692.1"/>
</dbReference>
<reference evidence="2 3" key="1">
    <citation type="submission" date="2016-10" db="EMBL/GenBank/DDBJ databases">
        <authorList>
            <person name="de Groot N.N."/>
        </authorList>
    </citation>
    <scope>NUCLEOTIDE SEQUENCE [LARGE SCALE GENOMIC DNA]</scope>
    <source>
        <strain evidence="2 3">DSM 23142</strain>
    </source>
</reference>
<accession>A0A1G7XCN2</accession>
<evidence type="ECO:0000313" key="3">
    <source>
        <dbReference type="Proteomes" id="UP000199009"/>
    </source>
</evidence>
<dbReference type="InterPro" id="IPR045079">
    <property type="entry name" value="Oxoprolinase-like"/>
</dbReference>
<dbReference type="GO" id="GO:0005829">
    <property type="term" value="C:cytosol"/>
    <property type="evidence" value="ECO:0007669"/>
    <property type="project" value="TreeGrafter"/>
</dbReference>
<dbReference type="EMBL" id="LT629692">
    <property type="protein sequence ID" value="SDG81988.1"/>
    <property type="molecule type" value="Genomic_DNA"/>
</dbReference>
<dbReference type="Pfam" id="PF02538">
    <property type="entry name" value="Hydantoinase_B"/>
    <property type="match status" value="1"/>
</dbReference>
<organism evidence="2 3">
    <name type="scientific">Microbacterium pygmaeum</name>
    <dbReference type="NCBI Taxonomy" id="370764"/>
    <lineage>
        <taxon>Bacteria</taxon>
        <taxon>Bacillati</taxon>
        <taxon>Actinomycetota</taxon>
        <taxon>Actinomycetes</taxon>
        <taxon>Micrococcales</taxon>
        <taxon>Microbacteriaceae</taxon>
        <taxon>Microbacterium</taxon>
    </lineage>
</organism>
<dbReference type="STRING" id="370764.SAMN04489810_1381"/>
<feature type="domain" description="Hydantoinase B/oxoprolinase" evidence="1">
    <location>
        <begin position="33"/>
        <end position="602"/>
    </location>
</feature>
<dbReference type="InterPro" id="IPR003692">
    <property type="entry name" value="Hydantoinase_B"/>
</dbReference>
<proteinExistence type="predicted"/>
<name>A0A1G7XCN2_9MICO</name>
<dbReference type="PANTHER" id="PTHR11365:SF23">
    <property type="entry name" value="HYPOTHETICAL 5-OXOPROLINASE (EUROFUNG)-RELATED"/>
    <property type="match status" value="1"/>
</dbReference>
<dbReference type="GO" id="GO:0017168">
    <property type="term" value="F:5-oxoprolinase (ATP-hydrolyzing) activity"/>
    <property type="evidence" value="ECO:0007669"/>
    <property type="project" value="TreeGrafter"/>
</dbReference>
<evidence type="ECO:0000313" key="2">
    <source>
        <dbReference type="EMBL" id="SDG81988.1"/>
    </source>
</evidence>
<sequence>MTDTLIRDDATSSSAPTIRELTDRQFTERYGCDRFTASIIVHRLHYVVEHMSTGFLREAFSPIIRDWYDFACTVSGPPEDGYPMSVVSDGLPVFSGTMADAVRNSIDEYGPENLQEGDVLIANDPYRVGTHVNDVCFIRPIFVDGRPVSFVTLRAHQMDIGGVVPGGFSAIKKDVYENGLVIPPMLLWSRGVPVRSTFSLIFDNSRFGELLLPDFMSINQQLKLGESLIREDIARYGLGAYSGALKYACDVSAERMAAAIAQLPDGDYTGSGLIDADGQDDTLEFPVQVTIRKRGDRIEADLSGTSEQARTSINAGILDAKAAIGVALTLLLDSKTPFTSGTWRNIDIVAPEGTLLSALPPEGPTMLFWEASAALGTAVFEALNPVLGTRGVAGDYGSTNNHTAFGRTADGKKWTRAGLLGAGSGPRGGTEIGDGDSCTTLFTLNTMDPAVEAIEHDAPVVVLRKDRLIDTGGAGVHRGGAAAIKDTLYMTDAEHYSNPSRTKIPSGVGANGGAAGPNGAVWIFPPEESAAGARGRRTGLVDLGGDVYRATTPVAGVLDPESKRLDPEDGVYFYRASQPIWHTRAGAVFRYLTNGGGGWGDPALRDPEAVLKDVRDEYVSVEAAAATYGVVVIGDPATDPEGLSIDQAATAALRSATT</sequence>
<dbReference type="GO" id="GO:0006749">
    <property type="term" value="P:glutathione metabolic process"/>
    <property type="evidence" value="ECO:0007669"/>
    <property type="project" value="TreeGrafter"/>
</dbReference>
<keyword evidence="3" id="KW-1185">Reference proteome</keyword>